<feature type="compositionally biased region" description="Polar residues" evidence="8">
    <location>
        <begin position="1676"/>
        <end position="1704"/>
    </location>
</feature>
<keyword evidence="7" id="KW-0072">Autophagy</keyword>
<feature type="compositionally biased region" description="Low complexity" evidence="8">
    <location>
        <begin position="233"/>
        <end position="248"/>
    </location>
</feature>
<dbReference type="STRING" id="930991.A0A0D0DT05"/>
<evidence type="ECO:0000256" key="8">
    <source>
        <dbReference type="SAM" id="MobiDB-lite"/>
    </source>
</evidence>
<evidence type="ECO:0000256" key="3">
    <source>
        <dbReference type="ARBA" id="ARBA00022448"/>
    </source>
</evidence>
<feature type="compositionally biased region" description="Polar residues" evidence="8">
    <location>
        <begin position="86"/>
        <end position="97"/>
    </location>
</feature>
<feature type="compositionally biased region" description="Low complexity" evidence="8">
    <location>
        <begin position="210"/>
        <end position="225"/>
    </location>
</feature>
<dbReference type="OrthoDB" id="8918678at2759"/>
<dbReference type="GO" id="GO:0007030">
    <property type="term" value="P:Golgi organization"/>
    <property type="evidence" value="ECO:0007669"/>
    <property type="project" value="TreeGrafter"/>
</dbReference>
<evidence type="ECO:0000256" key="1">
    <source>
        <dbReference type="ARBA" id="ARBA00004397"/>
    </source>
</evidence>
<feature type="region of interest" description="Disordered" evidence="8">
    <location>
        <begin position="1"/>
        <end position="56"/>
    </location>
</feature>
<evidence type="ECO:0000256" key="2">
    <source>
        <dbReference type="ARBA" id="ARBA00005927"/>
    </source>
</evidence>
<evidence type="ECO:0000256" key="6">
    <source>
        <dbReference type="ARBA" id="ARBA00024687"/>
    </source>
</evidence>
<dbReference type="GO" id="GO:0012507">
    <property type="term" value="C:ER to Golgi transport vesicle membrane"/>
    <property type="evidence" value="ECO:0007669"/>
    <property type="project" value="TreeGrafter"/>
</dbReference>
<feature type="region of interest" description="Disordered" evidence="8">
    <location>
        <begin position="86"/>
        <end position="119"/>
    </location>
</feature>
<feature type="compositionally biased region" description="Low complexity" evidence="8">
    <location>
        <begin position="669"/>
        <end position="678"/>
    </location>
</feature>
<dbReference type="PANTHER" id="PTHR13402">
    <property type="entry name" value="RGPR-RELATED"/>
    <property type="match status" value="1"/>
</dbReference>
<feature type="compositionally biased region" description="Pro residues" evidence="8">
    <location>
        <begin position="297"/>
        <end position="311"/>
    </location>
</feature>
<organism evidence="11 12">
    <name type="scientific">Paxillus rubicundulus Ve08.2h10</name>
    <dbReference type="NCBI Taxonomy" id="930991"/>
    <lineage>
        <taxon>Eukaryota</taxon>
        <taxon>Fungi</taxon>
        <taxon>Dikarya</taxon>
        <taxon>Basidiomycota</taxon>
        <taxon>Agaricomycotina</taxon>
        <taxon>Agaricomycetes</taxon>
        <taxon>Agaricomycetidae</taxon>
        <taxon>Boletales</taxon>
        <taxon>Paxilineae</taxon>
        <taxon>Paxillaceae</taxon>
        <taxon>Paxillus</taxon>
    </lineage>
</organism>
<name>A0A0D0DT05_9AGAM</name>
<protein>
    <recommendedName>
        <fullName evidence="7">Protein transport protein sec16</fullName>
    </recommendedName>
</protein>
<evidence type="ECO:0000259" key="10">
    <source>
        <dbReference type="Pfam" id="PF12932"/>
    </source>
</evidence>
<dbReference type="GO" id="GO:0005789">
    <property type="term" value="C:endoplasmic reticulum membrane"/>
    <property type="evidence" value="ECO:0007669"/>
    <property type="project" value="UniProtKB-SubCell"/>
</dbReference>
<dbReference type="GO" id="GO:0070973">
    <property type="term" value="P:protein localization to endoplasmic reticulum exit site"/>
    <property type="evidence" value="ECO:0007669"/>
    <property type="project" value="TreeGrafter"/>
</dbReference>
<comment type="subcellular location">
    <subcellularLocation>
        <location evidence="1">Endoplasmic reticulum membrane</location>
        <topology evidence="1">Peripheral membrane protein</topology>
        <orientation evidence="1">Cytoplasmic side</orientation>
    </subcellularLocation>
</comment>
<gene>
    <name evidence="11" type="ORF">PAXRUDRAFT_825566</name>
</gene>
<dbReference type="InterPro" id="IPR024340">
    <property type="entry name" value="Sec16_CCD"/>
</dbReference>
<feature type="compositionally biased region" description="Low complexity" evidence="8">
    <location>
        <begin position="182"/>
        <end position="202"/>
    </location>
</feature>
<dbReference type="PANTHER" id="PTHR13402:SF6">
    <property type="entry name" value="SECRETORY 16, ISOFORM I"/>
    <property type="match status" value="1"/>
</dbReference>
<comment type="similarity">
    <text evidence="2 7">Belongs to the SEC16 family.</text>
</comment>
<dbReference type="GO" id="GO:0070971">
    <property type="term" value="C:endoplasmic reticulum exit site"/>
    <property type="evidence" value="ECO:0007669"/>
    <property type="project" value="UniProtKB-ARBA"/>
</dbReference>
<feature type="compositionally biased region" description="Polar residues" evidence="8">
    <location>
        <begin position="343"/>
        <end position="352"/>
    </location>
</feature>
<feature type="region of interest" description="Disordered" evidence="8">
    <location>
        <begin position="173"/>
        <end position="679"/>
    </location>
</feature>
<reference evidence="12" key="2">
    <citation type="submission" date="2015-01" db="EMBL/GenBank/DDBJ databases">
        <title>Evolutionary Origins and Diversification of the Mycorrhizal Mutualists.</title>
        <authorList>
            <consortium name="DOE Joint Genome Institute"/>
            <consortium name="Mycorrhizal Genomics Consortium"/>
            <person name="Kohler A."/>
            <person name="Kuo A."/>
            <person name="Nagy L.G."/>
            <person name="Floudas D."/>
            <person name="Copeland A."/>
            <person name="Barry K.W."/>
            <person name="Cichocki N."/>
            <person name="Veneault-Fourrey C."/>
            <person name="LaButti K."/>
            <person name="Lindquist E.A."/>
            <person name="Lipzen A."/>
            <person name="Lundell T."/>
            <person name="Morin E."/>
            <person name="Murat C."/>
            <person name="Riley R."/>
            <person name="Ohm R."/>
            <person name="Sun H."/>
            <person name="Tunlid A."/>
            <person name="Henrissat B."/>
            <person name="Grigoriev I.V."/>
            <person name="Hibbett D.S."/>
            <person name="Martin F."/>
        </authorList>
    </citation>
    <scope>NUCLEOTIDE SEQUENCE [LARGE SCALE GENOMIC DNA]</scope>
    <source>
        <strain evidence="12">Ve08.2h10</strain>
    </source>
</reference>
<dbReference type="EMBL" id="KN824967">
    <property type="protein sequence ID" value="KIK96803.1"/>
    <property type="molecule type" value="Genomic_DNA"/>
</dbReference>
<feature type="domain" description="Sec16 central conserved" evidence="10">
    <location>
        <begin position="779"/>
        <end position="909"/>
    </location>
</feature>
<evidence type="ECO:0000313" key="12">
    <source>
        <dbReference type="Proteomes" id="UP000054538"/>
    </source>
</evidence>
<feature type="compositionally biased region" description="Low complexity" evidence="8">
    <location>
        <begin position="1533"/>
        <end position="1547"/>
    </location>
</feature>
<feature type="compositionally biased region" description="Low complexity" evidence="8">
    <location>
        <begin position="312"/>
        <end position="323"/>
    </location>
</feature>
<feature type="compositionally biased region" description="Polar residues" evidence="8">
    <location>
        <begin position="1470"/>
        <end position="1505"/>
    </location>
</feature>
<dbReference type="Pfam" id="PF12931">
    <property type="entry name" value="TPR_Sec16"/>
    <property type="match status" value="1"/>
</dbReference>
<feature type="region of interest" description="Disordered" evidence="8">
    <location>
        <begin position="1725"/>
        <end position="1769"/>
    </location>
</feature>
<dbReference type="CDD" id="cd09233">
    <property type="entry name" value="ACE1-Sec16-like"/>
    <property type="match status" value="1"/>
</dbReference>
<keyword evidence="3 7" id="KW-0813">Transport</keyword>
<keyword evidence="7" id="KW-0472">Membrane</keyword>
<feature type="region of interest" description="Disordered" evidence="8">
    <location>
        <begin position="1452"/>
        <end position="1628"/>
    </location>
</feature>
<feature type="compositionally biased region" description="Low complexity" evidence="8">
    <location>
        <begin position="561"/>
        <end position="582"/>
    </location>
</feature>
<sequence length="1769" mass="188649">MSTVEAAASLFGSDGDSGPDPFAVIGNEVTDTTHSLGQDEQQNQTSSSHSLHMGQDASSLFANQMYPDFHREQYDCWSIPTNLDATTGHSQHSNDTAPSCEHQHGHSETNSSTGYEPHSAYASQPVAQTPYENTSSTYEPYGPAPFHSYGTGNQYFSQQYASEQTIHDPYKAITNTTTTPNAYPSQQSATQQPAMPSQQQAAYDKYKPMSRSVSSPYSSTFAVAPQQPPPSVSPAQASQATPTPTAAAFRPKTLNAYDPPLPPPKVSRRAVSARNLRSASPGGRHQLDSVYGTALLSPPPVPTVPAVPPGPATGVSVYSSSSVTPALQPPSRPSPPRREPTHYNPNQYSTPPGSDRFGDSYPPSSSHEQHGLPPAQRDPLISQPSRYAPPPFHDDHLVPVVQSSHTQDLPEETPTPRQVSDVFKATVPESDSAPPRPHDWPVQQPDAQGVYTSDDMPWGDPEGGMQNETQPSTDPFLHNNAKEPHVPYGGSDACSLDQSHYSQTPPPNAASREVVPSPVPVGTNGYAFSIAGPSTSPPRAKMHHRQGTIVPNGRVSPKPPSSHSRSGSSASSASSLRSPVHRVSSPLRHAIDPNGQDAAHPSNAPPKALHSYEPSQYAPHRTASPSSLRSVQSQQGVAPHHSYAQPTPNPIPATLYDPKPVSGPQRAMSPSSLRSVSPVPDPYAPPMIMPTYVASQFRGRSASNGSNLSSSGAPDVSQLRHDYGLGLKSHIGEPSSYDGVSAYFSGQDVHLPPATRPPYAPSPSLLGSNDPLGRTSSRAPIISFGFGGKMLTWFHGSADLNTGFDVALSSRRTTHVTVRVLHKLLPEYALEAEYPGPLFSDSGSPVANLVRTGASQLKTKKGRVIKYLEERAEEISRGTMYTSDQIEKQHLEGKLVLVQLLKIMVENDGVLSGSPQIDTAVRVALLPRIASTMREADQDGSAVLSMPAFTSPLPRVYGMLSTVPAGNETPISVSTLFPSSLDKIQEFLVRGERRQAYHYALDEKLWAHAMIIAGGIDREAWKEVVNEFLKAELGVHDAPQRATLPFRAKDVLSKQTNGREWLRVAYSVFSGHGPAAVQELVPTSLLSRATAGSQAPPSTLSHITPISPNFPSAAATAQIPVESLSKWPEIAATIVSSPLSPECSATLTALGDYLVSHNLVEGAHACYLLSPQTSIMGGVGSPGARMVLLGSQSPHTKPTFFRDADPIIFTEIAEFAFSLKTPPKGQEPFHGFPHLQAYKLIRAAYLADIGHVQAATRYCEAITATMGRPSPHFTPALVKGLKDLADRLIGSPHMDKSAFWMGGKVNKPSLDSIGSWLEGRLTKFIAGEGDEPTGSSKAAQFADPFSTYGSISSTTTSACPSPPPTMVNSHSMSAAQPPRRSGSAMALPSSAQTHVPIDRASSAMEYYRPARNTSPAPPRTAPLHSTGYPYSSYAAQPSGHAIGNAYVPAYGSDPSSCKTSLEMTAEEGSEPQNAPQEEPYHQQQEGVENNQQPQESGSWWNSLGSADSAPTPTAATFHHVSGLGDGFVSLMDNPTPSVASNPSVSSSRQRAERGSEDEDDNLGLGNNSHKRKQQEGAKLNVEDKTAAALARETAKPEEKQAPLTSSWLSRLWKRSDTPGPVKASLGEETSFYYDKELKRWVNKKAGAEAAQPQTPLPPPSRAQTASPSVAGPHPNGSANGTTFAPPQAPPTHTSSAIDLSTSPTAKAPMRVRSNLVPAEVASVPNTPALGMASMPAPPPMGRPRSQAAKKNVRSRYVDVFQHEGATGAA</sequence>
<evidence type="ECO:0000256" key="4">
    <source>
        <dbReference type="ARBA" id="ARBA00022824"/>
    </source>
</evidence>
<reference evidence="11 12" key="1">
    <citation type="submission" date="2014-04" db="EMBL/GenBank/DDBJ databases">
        <authorList>
            <consortium name="DOE Joint Genome Institute"/>
            <person name="Kuo A."/>
            <person name="Kohler A."/>
            <person name="Jargeat P."/>
            <person name="Nagy L.G."/>
            <person name="Floudas D."/>
            <person name="Copeland A."/>
            <person name="Barry K.W."/>
            <person name="Cichocki N."/>
            <person name="Veneault-Fourrey C."/>
            <person name="LaButti K."/>
            <person name="Lindquist E.A."/>
            <person name="Lipzen A."/>
            <person name="Lundell T."/>
            <person name="Morin E."/>
            <person name="Murat C."/>
            <person name="Sun H."/>
            <person name="Tunlid A."/>
            <person name="Henrissat B."/>
            <person name="Grigoriev I.V."/>
            <person name="Hibbett D.S."/>
            <person name="Martin F."/>
            <person name="Nordberg H.P."/>
            <person name="Cantor M.N."/>
            <person name="Hua S.X."/>
        </authorList>
    </citation>
    <scope>NUCLEOTIDE SEQUENCE [LARGE SCALE GENOMIC DNA]</scope>
    <source>
        <strain evidence="11 12">Ve08.2h10</strain>
    </source>
</reference>
<feature type="compositionally biased region" description="Polar residues" evidence="8">
    <location>
        <begin position="29"/>
        <end position="56"/>
    </location>
</feature>
<evidence type="ECO:0000259" key="9">
    <source>
        <dbReference type="Pfam" id="PF12931"/>
    </source>
</evidence>
<dbReference type="Gene3D" id="1.25.40.1030">
    <property type="match status" value="1"/>
</dbReference>
<keyword evidence="5 7" id="KW-0931">ER-Golgi transport</keyword>
<accession>A0A0D0DT05</accession>
<dbReference type="GO" id="GO:0015031">
    <property type="term" value="P:protein transport"/>
    <property type="evidence" value="ECO:0007669"/>
    <property type="project" value="UniProtKB-KW"/>
</dbReference>
<dbReference type="FunCoup" id="A0A0D0DT05">
    <property type="interactions" value="45"/>
</dbReference>
<proteinExistence type="inferred from homology"/>
<keyword evidence="4 7" id="KW-0256">Endoplasmic reticulum</keyword>
<feature type="region of interest" description="Disordered" evidence="8">
    <location>
        <begin position="1352"/>
        <end position="1393"/>
    </location>
</feature>
<keyword evidence="7" id="KW-0653">Protein transport</keyword>
<evidence type="ECO:0000313" key="11">
    <source>
        <dbReference type="EMBL" id="KIK96803.1"/>
    </source>
</evidence>
<dbReference type="InterPro" id="IPR024298">
    <property type="entry name" value="Sec16_Sec23-bd"/>
</dbReference>
<feature type="compositionally biased region" description="Polar residues" evidence="8">
    <location>
        <begin position="1453"/>
        <end position="1462"/>
    </location>
</feature>
<dbReference type="InParanoid" id="A0A0D0DT05"/>
<dbReference type="Pfam" id="PF12932">
    <property type="entry name" value="Sec16"/>
    <property type="match status" value="1"/>
</dbReference>
<dbReference type="GO" id="GO:0016192">
    <property type="term" value="P:vesicle-mediated transport"/>
    <property type="evidence" value="ECO:0007669"/>
    <property type="project" value="UniProtKB-KW"/>
</dbReference>
<keyword evidence="12" id="KW-1185">Reference proteome</keyword>
<dbReference type="HOGENOM" id="CLU_001760_0_0_1"/>
<feature type="domain" description="Sec16 Sec23-binding" evidence="9">
    <location>
        <begin position="984"/>
        <end position="1328"/>
    </location>
</feature>
<dbReference type="Proteomes" id="UP000054538">
    <property type="component" value="Unassembled WGS sequence"/>
</dbReference>
<evidence type="ECO:0000256" key="7">
    <source>
        <dbReference type="RuleBase" id="RU364101"/>
    </source>
</evidence>
<comment type="function">
    <text evidence="6 7">Involved in the initiation of assembly of the COPII coat required for the formation of transport vesicles from the endoplasmic reticulum (ER) and the selection of cargo molecules. Also involved in autophagy.</text>
</comment>
<feature type="compositionally biased region" description="Polar residues" evidence="8">
    <location>
        <begin position="623"/>
        <end position="636"/>
    </location>
</feature>
<dbReference type="GO" id="GO:0006914">
    <property type="term" value="P:autophagy"/>
    <property type="evidence" value="ECO:0007669"/>
    <property type="project" value="UniProtKB-KW"/>
</dbReference>
<feature type="region of interest" description="Disordered" evidence="8">
    <location>
        <begin position="1644"/>
        <end position="1713"/>
    </location>
</feature>
<evidence type="ECO:0000256" key="5">
    <source>
        <dbReference type="ARBA" id="ARBA00022892"/>
    </source>
</evidence>